<protein>
    <submittedName>
        <fullName evidence="2">Uncharacterized protein</fullName>
    </submittedName>
</protein>
<dbReference type="AlphaFoldDB" id="A0A381YN32"/>
<reference evidence="2" key="1">
    <citation type="submission" date="2018-05" db="EMBL/GenBank/DDBJ databases">
        <authorList>
            <person name="Lanie J.A."/>
            <person name="Ng W.-L."/>
            <person name="Kazmierczak K.M."/>
            <person name="Andrzejewski T.M."/>
            <person name="Davidsen T.M."/>
            <person name="Wayne K.J."/>
            <person name="Tettelin H."/>
            <person name="Glass J.I."/>
            <person name="Rusch D."/>
            <person name="Podicherti R."/>
            <person name="Tsui H.-C.T."/>
            <person name="Winkler M.E."/>
        </authorList>
    </citation>
    <scope>NUCLEOTIDE SEQUENCE</scope>
</reference>
<evidence type="ECO:0000313" key="2">
    <source>
        <dbReference type="EMBL" id="SVA78012.1"/>
    </source>
</evidence>
<dbReference type="EMBL" id="UINC01018547">
    <property type="protein sequence ID" value="SVA78012.1"/>
    <property type="molecule type" value="Genomic_DNA"/>
</dbReference>
<evidence type="ECO:0000256" key="1">
    <source>
        <dbReference type="SAM" id="MobiDB-lite"/>
    </source>
</evidence>
<proteinExistence type="predicted"/>
<feature type="region of interest" description="Disordered" evidence="1">
    <location>
        <begin position="1"/>
        <end position="56"/>
    </location>
</feature>
<gene>
    <name evidence="2" type="ORF">METZ01_LOCUS130866</name>
</gene>
<feature type="compositionally biased region" description="Polar residues" evidence="1">
    <location>
        <begin position="18"/>
        <end position="44"/>
    </location>
</feature>
<accession>A0A381YN32</accession>
<organism evidence="2">
    <name type="scientific">marine metagenome</name>
    <dbReference type="NCBI Taxonomy" id="408172"/>
    <lineage>
        <taxon>unclassified sequences</taxon>
        <taxon>metagenomes</taxon>
        <taxon>ecological metagenomes</taxon>
    </lineage>
</organism>
<name>A0A381YN32_9ZZZZ</name>
<sequence>MPSKEHILRSPKSASVWDASNSGCYSESSKRSSLAQHSMCSSRTTKMDKKTTDLSV</sequence>
<feature type="compositionally biased region" description="Basic and acidic residues" evidence="1">
    <location>
        <begin position="45"/>
        <end position="56"/>
    </location>
</feature>